<proteinExistence type="predicted"/>
<sequence length="39" mass="4707">MYSRKRSLIITRLSAWIFVLLFIAFTYGYLFHKIFGYLG</sequence>
<gene>
    <name evidence="2" type="ORF">C900_01659</name>
</gene>
<evidence type="ECO:0000313" key="3">
    <source>
        <dbReference type="Proteomes" id="UP000011135"/>
    </source>
</evidence>
<keyword evidence="3" id="KW-1185">Reference proteome</keyword>
<evidence type="ECO:0000256" key="1">
    <source>
        <dbReference type="SAM" id="Phobius"/>
    </source>
</evidence>
<evidence type="ECO:0000313" key="2">
    <source>
        <dbReference type="EMBL" id="ELR72377.1"/>
    </source>
</evidence>
<accession>L8JYU1</accession>
<dbReference type="STRING" id="1237149.C900_01659"/>
<organism evidence="2 3">
    <name type="scientific">Fulvivirga imtechensis AK7</name>
    <dbReference type="NCBI Taxonomy" id="1237149"/>
    <lineage>
        <taxon>Bacteria</taxon>
        <taxon>Pseudomonadati</taxon>
        <taxon>Bacteroidota</taxon>
        <taxon>Cytophagia</taxon>
        <taxon>Cytophagales</taxon>
        <taxon>Fulvivirgaceae</taxon>
        <taxon>Fulvivirga</taxon>
    </lineage>
</organism>
<dbReference type="Proteomes" id="UP000011135">
    <property type="component" value="Unassembled WGS sequence"/>
</dbReference>
<dbReference type="AlphaFoldDB" id="L8JYU1"/>
<reference evidence="2 3" key="1">
    <citation type="submission" date="2012-12" db="EMBL/GenBank/DDBJ databases">
        <title>Genome assembly of Fulvivirga imtechensis AK7.</title>
        <authorList>
            <person name="Nupur N."/>
            <person name="Khatri I."/>
            <person name="Kumar R."/>
            <person name="Subramanian S."/>
            <person name="Pinnaka A."/>
        </authorList>
    </citation>
    <scope>NUCLEOTIDE SEQUENCE [LARGE SCALE GENOMIC DNA]</scope>
    <source>
        <strain evidence="2 3">AK7</strain>
    </source>
</reference>
<comment type="caution">
    <text evidence="2">The sequence shown here is derived from an EMBL/GenBank/DDBJ whole genome shotgun (WGS) entry which is preliminary data.</text>
</comment>
<protein>
    <submittedName>
        <fullName evidence="2">Uncharacterized protein</fullName>
    </submittedName>
</protein>
<keyword evidence="1" id="KW-0812">Transmembrane</keyword>
<keyword evidence="1" id="KW-0472">Membrane</keyword>
<feature type="transmembrane region" description="Helical" evidence="1">
    <location>
        <begin position="12"/>
        <end position="30"/>
    </location>
</feature>
<keyword evidence="1" id="KW-1133">Transmembrane helix</keyword>
<dbReference type="EMBL" id="AMZN01000024">
    <property type="protein sequence ID" value="ELR72377.1"/>
    <property type="molecule type" value="Genomic_DNA"/>
</dbReference>
<name>L8JYU1_9BACT</name>